<comment type="caution">
    <text evidence="1">The sequence shown here is derived from an EMBL/GenBank/DDBJ whole genome shotgun (WGS) entry which is preliminary data.</text>
</comment>
<dbReference type="Proteomes" id="UP000766336">
    <property type="component" value="Unassembled WGS sequence"/>
</dbReference>
<evidence type="ECO:0000313" key="1">
    <source>
        <dbReference type="EMBL" id="MBS7812320.1"/>
    </source>
</evidence>
<accession>A0ABS5QF47</accession>
<dbReference type="RefSeq" id="WP_213671028.1">
    <property type="nucleotide sequence ID" value="NZ_JAHCDA010000003.1"/>
</dbReference>
<proteinExistence type="predicted"/>
<evidence type="ECO:0008006" key="3">
    <source>
        <dbReference type="Google" id="ProtNLM"/>
    </source>
</evidence>
<evidence type="ECO:0000313" key="2">
    <source>
        <dbReference type="Proteomes" id="UP000766336"/>
    </source>
</evidence>
<name>A0ABS5QF47_9PROT</name>
<organism evidence="1 2">
    <name type="scientific">Roseococcus pinisoli</name>
    <dbReference type="NCBI Taxonomy" id="2835040"/>
    <lineage>
        <taxon>Bacteria</taxon>
        <taxon>Pseudomonadati</taxon>
        <taxon>Pseudomonadota</taxon>
        <taxon>Alphaproteobacteria</taxon>
        <taxon>Acetobacterales</taxon>
        <taxon>Roseomonadaceae</taxon>
        <taxon>Roseococcus</taxon>
    </lineage>
</organism>
<dbReference type="EMBL" id="JAHCDA010000003">
    <property type="protein sequence ID" value="MBS7812320.1"/>
    <property type="molecule type" value="Genomic_DNA"/>
</dbReference>
<protein>
    <recommendedName>
        <fullName evidence="3">PD-(D/E)XK endonuclease-like domain-containing protein</fullName>
    </recommendedName>
</protein>
<reference evidence="1 2" key="1">
    <citation type="submission" date="2021-05" db="EMBL/GenBank/DDBJ databases">
        <title>Roseococcus sp. XZZS9, whole genome shotgun sequencing project.</title>
        <authorList>
            <person name="Zhao G."/>
            <person name="Shen L."/>
        </authorList>
    </citation>
    <scope>NUCLEOTIDE SEQUENCE [LARGE SCALE GENOMIC DNA]</scope>
    <source>
        <strain evidence="1 2">XZZS9</strain>
    </source>
</reference>
<keyword evidence="2" id="KW-1185">Reference proteome</keyword>
<sequence>MINFKALAPKSTTLRAKMHKASAGPVPARSIRTLHASEYVKPDFCARRISIMDTTGKKPRDEYLTTAHVLTFAFGHAIQRVVINKMVDAGTAVSDWKCLVCKAKWRFTKRPIACTVCGHNLIDPEEPRLVCPDTGLSGGLDVCADLGGLRPVIIETKSIRPEDFKKLDKPLPEHTLRTQLYLDLAARIPASDPLHGKIDTTRAIVFYVSKGGFGAMDEGLPKEGVLEKFSPYREYVVTPNPKAVMGPFSRAKQVKGYRDRTQAMPENETCPNAFCPRAKTCEVAKECFSGQFPAGFMLPAAP</sequence>
<gene>
    <name evidence="1" type="ORF">KHU32_15325</name>
</gene>